<proteinExistence type="predicted"/>
<accession>A0A1W7ABN7</accession>
<dbReference type="STRING" id="1855823.MCCS_13780"/>
<dbReference type="EMBL" id="SDQG01000001">
    <property type="protein sequence ID" value="TDM18381.1"/>
    <property type="molecule type" value="Genomic_DNA"/>
</dbReference>
<keyword evidence="4" id="KW-1185">Reference proteome</keyword>
<gene>
    <name evidence="3" type="ORF">ETI04_02495</name>
    <name evidence="2" type="ORF">MCCS_13780</name>
</gene>
<keyword evidence="1" id="KW-1133">Transmembrane helix</keyword>
<keyword evidence="1" id="KW-0812">Transmembrane</keyword>
<evidence type="ECO:0000313" key="5">
    <source>
        <dbReference type="Proteomes" id="UP000294865"/>
    </source>
</evidence>
<dbReference type="AlphaFoldDB" id="A0A1W7ABN7"/>
<dbReference type="EMBL" id="CP021059">
    <property type="protein sequence ID" value="ARQ07019.1"/>
    <property type="molecule type" value="Genomic_DNA"/>
</dbReference>
<evidence type="ECO:0008006" key="6">
    <source>
        <dbReference type="Google" id="ProtNLM"/>
    </source>
</evidence>
<dbReference type="Proteomes" id="UP000294865">
    <property type="component" value="Unassembled WGS sequence"/>
</dbReference>
<evidence type="ECO:0000313" key="2">
    <source>
        <dbReference type="EMBL" id="ARQ07019.1"/>
    </source>
</evidence>
<reference evidence="2" key="2">
    <citation type="submission" date="2017-04" db="EMBL/GenBank/DDBJ databases">
        <authorList>
            <person name="Afonso C.L."/>
            <person name="Miller P.J."/>
            <person name="Scott M.A."/>
            <person name="Spackman E."/>
            <person name="Goraichik I."/>
            <person name="Dimitrov K.M."/>
            <person name="Suarez D.L."/>
            <person name="Swayne D.E."/>
        </authorList>
    </citation>
    <scope>NUCLEOTIDE SEQUENCE</scope>
    <source>
        <strain evidence="2">KM45013</strain>
    </source>
</reference>
<dbReference type="RefSeq" id="WP_133418987.1">
    <property type="nucleotide sequence ID" value="NZ_CBCRZA010000002.1"/>
</dbReference>
<feature type="transmembrane region" description="Helical" evidence="1">
    <location>
        <begin position="6"/>
        <end position="30"/>
    </location>
</feature>
<evidence type="ECO:0000256" key="1">
    <source>
        <dbReference type="SAM" id="Phobius"/>
    </source>
</evidence>
<name>A0A1W7ABN7_9STAP</name>
<sequence length="80" mass="9546">MKRYSGFLLIDSMFAFSIIILIVMLLIPMYQEMSITYHRKQVTLEKIRLLYTHIVIREGEYTREANKICIKASELCHTFK</sequence>
<keyword evidence="1" id="KW-0472">Membrane</keyword>
<dbReference type="Proteomes" id="UP000194154">
    <property type="component" value="Chromosome"/>
</dbReference>
<dbReference type="GeneID" id="52133372"/>
<evidence type="ECO:0000313" key="3">
    <source>
        <dbReference type="EMBL" id="TDM18381.1"/>
    </source>
</evidence>
<dbReference type="KEGG" id="mcak:MCCS_13780"/>
<organism evidence="2 4">
    <name type="scientific">Macrococcoides canis</name>
    <dbReference type="NCBI Taxonomy" id="1855823"/>
    <lineage>
        <taxon>Bacteria</taxon>
        <taxon>Bacillati</taxon>
        <taxon>Bacillota</taxon>
        <taxon>Bacilli</taxon>
        <taxon>Bacillales</taxon>
        <taxon>Staphylococcaceae</taxon>
        <taxon>Macrococcoides</taxon>
    </lineage>
</organism>
<reference evidence="3 5" key="3">
    <citation type="submission" date="2019-01" db="EMBL/GenBank/DDBJ databases">
        <title>Draft genome sequences of Macrococcus caseolyticus, Macrococcus canis, Macrococcus bohemicus and Macrococcus goetzii.</title>
        <authorList>
            <person name="Mazhar S."/>
            <person name="Altermann E."/>
            <person name="Hill C."/>
            <person name="Mcauliffe O."/>
        </authorList>
    </citation>
    <scope>NUCLEOTIDE SEQUENCE [LARGE SCALE GENOMIC DNA]</scope>
    <source>
        <strain evidence="3 5">DPC7162</strain>
    </source>
</reference>
<protein>
    <recommendedName>
        <fullName evidence="6">Type II secretion system protein</fullName>
    </recommendedName>
</protein>
<reference evidence="2 4" key="1">
    <citation type="journal article" date="2017" name="Int. J. Syst. Evol. Microbiol.">
        <title>Macrococcus canis sp. nov., a skin bacterium associated with infections in dogs.</title>
        <authorList>
            <person name="Gobeli Brawand S."/>
            <person name="Cotting K."/>
            <person name="Gomez-Sanz E."/>
            <person name="Collaud A."/>
            <person name="Thomann A."/>
            <person name="Brodard I."/>
            <person name="Rodriguez-Campos S."/>
            <person name="Strauss C."/>
            <person name="Perreten V."/>
        </authorList>
    </citation>
    <scope>NUCLEOTIDE SEQUENCE [LARGE SCALE GENOMIC DNA]</scope>
    <source>
        <strain evidence="2 4">KM45013</strain>
    </source>
</reference>
<evidence type="ECO:0000313" key="4">
    <source>
        <dbReference type="Proteomes" id="UP000194154"/>
    </source>
</evidence>